<dbReference type="RefSeq" id="WP_253871371.1">
    <property type="nucleotide sequence ID" value="NZ_BAABHM010000003.1"/>
</dbReference>
<dbReference type="EMBL" id="BAABHM010000003">
    <property type="protein sequence ID" value="GAA4689562.1"/>
    <property type="molecule type" value="Genomic_DNA"/>
</dbReference>
<dbReference type="PANTHER" id="PTHR43685:SF5">
    <property type="entry name" value="GLYCOSYLTRANSFERASE EPSE-RELATED"/>
    <property type="match status" value="1"/>
</dbReference>
<proteinExistence type="inferred from homology"/>
<protein>
    <submittedName>
        <fullName evidence="5">Glycosyltransferase</fullName>
    </submittedName>
</protein>
<evidence type="ECO:0000256" key="2">
    <source>
        <dbReference type="ARBA" id="ARBA00022676"/>
    </source>
</evidence>
<gene>
    <name evidence="5" type="ORF">GCM10023198_05160</name>
</gene>
<dbReference type="PANTHER" id="PTHR43685">
    <property type="entry name" value="GLYCOSYLTRANSFERASE"/>
    <property type="match status" value="1"/>
</dbReference>
<keyword evidence="2" id="KW-0328">Glycosyltransferase</keyword>
<accession>A0ABP8WI24</accession>
<feature type="domain" description="Glycosyltransferase 2-like" evidence="4">
    <location>
        <begin position="31"/>
        <end position="160"/>
    </location>
</feature>
<reference evidence="6" key="1">
    <citation type="journal article" date="2019" name="Int. J. Syst. Evol. Microbiol.">
        <title>The Global Catalogue of Microorganisms (GCM) 10K type strain sequencing project: providing services to taxonomists for standard genome sequencing and annotation.</title>
        <authorList>
            <consortium name="The Broad Institute Genomics Platform"/>
            <consortium name="The Broad Institute Genome Sequencing Center for Infectious Disease"/>
            <person name="Wu L."/>
            <person name="Ma J."/>
        </authorList>
    </citation>
    <scope>NUCLEOTIDE SEQUENCE [LARGE SCALE GENOMIC DNA]</scope>
    <source>
        <strain evidence="6">JCM 17975</strain>
    </source>
</reference>
<evidence type="ECO:0000259" key="4">
    <source>
        <dbReference type="Pfam" id="PF00535"/>
    </source>
</evidence>
<keyword evidence="6" id="KW-1185">Reference proteome</keyword>
<evidence type="ECO:0000313" key="5">
    <source>
        <dbReference type="EMBL" id="GAA4689562.1"/>
    </source>
</evidence>
<dbReference type="InterPro" id="IPR001173">
    <property type="entry name" value="Glyco_trans_2-like"/>
</dbReference>
<comment type="similarity">
    <text evidence="1">Belongs to the glycosyltransferase 2 family.</text>
</comment>
<dbReference type="InterPro" id="IPR029044">
    <property type="entry name" value="Nucleotide-diphossugar_trans"/>
</dbReference>
<dbReference type="Pfam" id="PF00535">
    <property type="entry name" value="Glycos_transf_2"/>
    <property type="match status" value="1"/>
</dbReference>
<sequence length="282" mass="30130">MEAEDDRVTVVVASRNRRADLLASLPVHRAPVILVDNASTDGSPDAVEAACPDVRVIRLPRNVGAVARTVGVRAATTPFVAFADDDSWWAPGSLHDAAAVLSDHPRLGLVCARILVGPEERTDPVSELMAASPLPQDASVPGEALLGFVACAAMVRRSAFLAAGGFDPVVRFPGEEERLALDLAAAGWAMSYVKEVVVHHHPSPSRQPPAARQHGIARAATLTALMRLPWRDAVGELRGVAAQSQSHRSGVVRGLREAPAALRRRRPVPAEVAAMRRLLVRW</sequence>
<dbReference type="InterPro" id="IPR050834">
    <property type="entry name" value="Glycosyltransf_2"/>
</dbReference>
<organism evidence="5 6">
    <name type="scientific">Promicromonospora umidemergens</name>
    <dbReference type="NCBI Taxonomy" id="629679"/>
    <lineage>
        <taxon>Bacteria</taxon>
        <taxon>Bacillati</taxon>
        <taxon>Actinomycetota</taxon>
        <taxon>Actinomycetes</taxon>
        <taxon>Micrococcales</taxon>
        <taxon>Promicromonosporaceae</taxon>
        <taxon>Promicromonospora</taxon>
    </lineage>
</organism>
<keyword evidence="3" id="KW-0808">Transferase</keyword>
<evidence type="ECO:0000256" key="3">
    <source>
        <dbReference type="ARBA" id="ARBA00022679"/>
    </source>
</evidence>
<dbReference type="Gene3D" id="3.90.550.10">
    <property type="entry name" value="Spore Coat Polysaccharide Biosynthesis Protein SpsA, Chain A"/>
    <property type="match status" value="1"/>
</dbReference>
<comment type="caution">
    <text evidence="5">The sequence shown here is derived from an EMBL/GenBank/DDBJ whole genome shotgun (WGS) entry which is preliminary data.</text>
</comment>
<evidence type="ECO:0000256" key="1">
    <source>
        <dbReference type="ARBA" id="ARBA00006739"/>
    </source>
</evidence>
<evidence type="ECO:0000313" key="6">
    <source>
        <dbReference type="Proteomes" id="UP001500843"/>
    </source>
</evidence>
<name>A0ABP8WI24_9MICO</name>
<dbReference type="Proteomes" id="UP001500843">
    <property type="component" value="Unassembled WGS sequence"/>
</dbReference>
<dbReference type="SUPFAM" id="SSF53448">
    <property type="entry name" value="Nucleotide-diphospho-sugar transferases"/>
    <property type="match status" value="1"/>
</dbReference>